<dbReference type="AlphaFoldDB" id="A0AA85KDB9"/>
<name>A0AA85KDB9_TRIRE</name>
<accession>A0AA85KDB9</accession>
<keyword evidence="1" id="KW-1185">Reference proteome</keyword>
<evidence type="ECO:0000313" key="2">
    <source>
        <dbReference type="WBParaSite" id="TREG1_70020.1"/>
    </source>
</evidence>
<evidence type="ECO:0000313" key="1">
    <source>
        <dbReference type="Proteomes" id="UP000050795"/>
    </source>
</evidence>
<proteinExistence type="predicted"/>
<organism evidence="1 2">
    <name type="scientific">Trichobilharzia regenti</name>
    <name type="common">Nasal bird schistosome</name>
    <dbReference type="NCBI Taxonomy" id="157069"/>
    <lineage>
        <taxon>Eukaryota</taxon>
        <taxon>Metazoa</taxon>
        <taxon>Spiralia</taxon>
        <taxon>Lophotrochozoa</taxon>
        <taxon>Platyhelminthes</taxon>
        <taxon>Trematoda</taxon>
        <taxon>Digenea</taxon>
        <taxon>Strigeidida</taxon>
        <taxon>Schistosomatoidea</taxon>
        <taxon>Schistosomatidae</taxon>
        <taxon>Trichobilharzia</taxon>
    </lineage>
</organism>
<reference evidence="1" key="1">
    <citation type="submission" date="2022-06" db="EMBL/GenBank/DDBJ databases">
        <authorList>
            <person name="Berger JAMES D."/>
            <person name="Berger JAMES D."/>
        </authorList>
    </citation>
    <scope>NUCLEOTIDE SEQUENCE [LARGE SCALE GENOMIC DNA]</scope>
</reference>
<dbReference type="InterPro" id="IPR036770">
    <property type="entry name" value="Ankyrin_rpt-contain_sf"/>
</dbReference>
<dbReference type="Proteomes" id="UP000050795">
    <property type="component" value="Unassembled WGS sequence"/>
</dbReference>
<dbReference type="WBParaSite" id="TREG1_70020.1">
    <property type="protein sequence ID" value="TREG1_70020.1"/>
    <property type="gene ID" value="TREG1_70020"/>
</dbReference>
<dbReference type="SUPFAM" id="SSF48403">
    <property type="entry name" value="Ankyrin repeat"/>
    <property type="match status" value="1"/>
</dbReference>
<protein>
    <submittedName>
        <fullName evidence="2">ANK_REP_REGION domain-containing protein</fullName>
    </submittedName>
</protein>
<sequence length="207" mass="24254">MSEIINLIHKGDNEEIQKFLKVFDKDPSGYLQSMNEHDKMQKSAIELFTILDCRNIIEKAISNGYNELHINGIDGCNLAHYAAMWNRADLLKYLYFAGVDMYSKNVYGETAHKLAVKYEQKEAMHMLEWIECRDQFLTLIRMVREILATADKNDYTREERKIADAACLDGESWINKNKEATLSMLKTKKEQIELIVEPFFRRRTPVY</sequence>
<reference evidence="2" key="2">
    <citation type="submission" date="2023-11" db="UniProtKB">
        <authorList>
            <consortium name="WormBaseParasite"/>
        </authorList>
    </citation>
    <scope>IDENTIFICATION</scope>
</reference>
<dbReference type="Gene3D" id="1.25.40.20">
    <property type="entry name" value="Ankyrin repeat-containing domain"/>
    <property type="match status" value="1"/>
</dbReference>